<accession>A0A0C1LF43</accession>
<reference evidence="2 3" key="1">
    <citation type="submission" date="2014-11" db="EMBL/GenBank/DDBJ databases">
        <title>Genome sequence of Flavihumibacter solisilvae 3-3.</title>
        <authorList>
            <person name="Zhou G."/>
            <person name="Li M."/>
            <person name="Wang G."/>
        </authorList>
    </citation>
    <scope>NUCLEOTIDE SEQUENCE [LARGE SCALE GENOMIC DNA]</scope>
    <source>
        <strain evidence="2 3">3-3</strain>
    </source>
</reference>
<gene>
    <name evidence="2" type="ORF">OI18_13110</name>
</gene>
<evidence type="ECO:0000259" key="1">
    <source>
        <dbReference type="PROSITE" id="PS50042"/>
    </source>
</evidence>
<dbReference type="InterPro" id="IPR018490">
    <property type="entry name" value="cNMP-bd_dom_sf"/>
</dbReference>
<organism evidence="2 3">
    <name type="scientific">Flavihumibacter solisilvae</name>
    <dbReference type="NCBI Taxonomy" id="1349421"/>
    <lineage>
        <taxon>Bacteria</taxon>
        <taxon>Pseudomonadati</taxon>
        <taxon>Bacteroidota</taxon>
        <taxon>Chitinophagia</taxon>
        <taxon>Chitinophagales</taxon>
        <taxon>Chitinophagaceae</taxon>
        <taxon>Flavihumibacter</taxon>
    </lineage>
</organism>
<sequence length="195" mass="23123">MSENLYNHIAKFIPLVREDFAEIMLFFDSQSVKKKQNLVEEGNVCRANYFVEKGCLRMFFLDVDGTEQTIQFAIENWWMTDIEAFNKGKKAAFSIQAVENTEVLAITKYEMERMLGTYPLMESYFRQVYERAYAASLFRVKYIMRLSKEEIYDHFSGNFPEFVQRIPQKVLASFLGITPEYLSEIRKKRMTRKTK</sequence>
<dbReference type="InterPro" id="IPR000595">
    <property type="entry name" value="cNMP-bd_dom"/>
</dbReference>
<feature type="domain" description="Cyclic nucleotide-binding" evidence="1">
    <location>
        <begin position="11"/>
        <end position="132"/>
    </location>
</feature>
<dbReference type="STRING" id="1349421.OI18_13110"/>
<dbReference type="CDD" id="cd00038">
    <property type="entry name" value="CAP_ED"/>
    <property type="match status" value="1"/>
</dbReference>
<dbReference type="PROSITE" id="PS50042">
    <property type="entry name" value="CNMP_BINDING_3"/>
    <property type="match status" value="1"/>
</dbReference>
<dbReference type="InterPro" id="IPR014710">
    <property type="entry name" value="RmlC-like_jellyroll"/>
</dbReference>
<evidence type="ECO:0000313" key="2">
    <source>
        <dbReference type="EMBL" id="KIC93973.1"/>
    </source>
</evidence>
<dbReference type="RefSeq" id="WP_039140452.1">
    <property type="nucleotide sequence ID" value="NZ_JSVC01000015.1"/>
</dbReference>
<keyword evidence="3" id="KW-1185">Reference proteome</keyword>
<dbReference type="AlphaFoldDB" id="A0A0C1LF43"/>
<dbReference type="SUPFAM" id="SSF51206">
    <property type="entry name" value="cAMP-binding domain-like"/>
    <property type="match status" value="1"/>
</dbReference>
<evidence type="ECO:0000313" key="3">
    <source>
        <dbReference type="Proteomes" id="UP000031408"/>
    </source>
</evidence>
<comment type="caution">
    <text evidence="2">The sequence shown here is derived from an EMBL/GenBank/DDBJ whole genome shotgun (WGS) entry which is preliminary data.</text>
</comment>
<dbReference type="Pfam" id="PF00027">
    <property type="entry name" value="cNMP_binding"/>
    <property type="match status" value="1"/>
</dbReference>
<dbReference type="EMBL" id="JSVC01000015">
    <property type="protein sequence ID" value="KIC93973.1"/>
    <property type="molecule type" value="Genomic_DNA"/>
</dbReference>
<proteinExistence type="predicted"/>
<dbReference type="OrthoDB" id="9152304at2"/>
<name>A0A0C1LF43_9BACT</name>
<dbReference type="Gene3D" id="2.60.120.10">
    <property type="entry name" value="Jelly Rolls"/>
    <property type="match status" value="1"/>
</dbReference>
<protein>
    <submittedName>
        <fullName evidence="2">Cyclic nucleotide-binding protein</fullName>
    </submittedName>
</protein>
<dbReference type="Proteomes" id="UP000031408">
    <property type="component" value="Unassembled WGS sequence"/>
</dbReference>